<name>A0A9Q3EQH6_9BASI</name>
<dbReference type="AlphaFoldDB" id="A0A9Q3EQH6"/>
<feature type="compositionally biased region" description="Polar residues" evidence="1">
    <location>
        <begin position="173"/>
        <end position="182"/>
    </location>
</feature>
<proteinExistence type="predicted"/>
<dbReference type="Proteomes" id="UP000765509">
    <property type="component" value="Unassembled WGS sequence"/>
</dbReference>
<reference evidence="2" key="1">
    <citation type="submission" date="2021-03" db="EMBL/GenBank/DDBJ databases">
        <title>Draft genome sequence of rust myrtle Austropuccinia psidii MF-1, a brazilian biotype.</title>
        <authorList>
            <person name="Quecine M.C."/>
            <person name="Pachon D.M.R."/>
            <person name="Bonatelli M.L."/>
            <person name="Correr F.H."/>
            <person name="Franceschini L.M."/>
            <person name="Leite T.F."/>
            <person name="Margarido G.R.A."/>
            <person name="Almeida C.A."/>
            <person name="Ferrarezi J.A."/>
            <person name="Labate C.A."/>
        </authorList>
    </citation>
    <scope>NUCLEOTIDE SEQUENCE</scope>
    <source>
        <strain evidence="2">MF-1</strain>
    </source>
</reference>
<sequence>MSCTLCTKRGISCICSSTTTNACDACLLCNPSDHVARGVPAQDTLVVDDDESIPKREWLLQPQTGRGECFCMISPVPSNIDLSTPPPRPPSNGHFTPQPERSHYLANGGWQWQEDIKARANCHPWDSNAKLEDLFCGNKKAIPLLILAFDSSELTLPPFLEPSQYNEPPIPGLSQSSESQVPSHEDGLTHEPEPEVAPMQSTEEPFGNFPLSFFSCFQHSLTPLLTISSSSHYPHSVIIIDNMSIGSPEIPPIAPERPTAFSPHSHDEAFQDFTDLQPTLMIPQAIVHKSIN</sequence>
<dbReference type="EMBL" id="AVOT02030203">
    <property type="protein sequence ID" value="MBW0523325.1"/>
    <property type="molecule type" value="Genomic_DNA"/>
</dbReference>
<keyword evidence="3" id="KW-1185">Reference proteome</keyword>
<gene>
    <name evidence="2" type="ORF">O181_063040</name>
</gene>
<evidence type="ECO:0000256" key="1">
    <source>
        <dbReference type="SAM" id="MobiDB-lite"/>
    </source>
</evidence>
<feature type="compositionally biased region" description="Basic and acidic residues" evidence="1">
    <location>
        <begin position="183"/>
        <end position="193"/>
    </location>
</feature>
<evidence type="ECO:0000313" key="2">
    <source>
        <dbReference type="EMBL" id="MBW0523325.1"/>
    </source>
</evidence>
<feature type="region of interest" description="Disordered" evidence="1">
    <location>
        <begin position="160"/>
        <end position="202"/>
    </location>
</feature>
<accession>A0A9Q3EQH6</accession>
<comment type="caution">
    <text evidence="2">The sequence shown here is derived from an EMBL/GenBank/DDBJ whole genome shotgun (WGS) entry which is preliminary data.</text>
</comment>
<feature type="region of interest" description="Disordered" evidence="1">
    <location>
        <begin position="83"/>
        <end position="102"/>
    </location>
</feature>
<protein>
    <submittedName>
        <fullName evidence="2">Uncharacterized protein</fullName>
    </submittedName>
</protein>
<organism evidence="2 3">
    <name type="scientific">Austropuccinia psidii MF-1</name>
    <dbReference type="NCBI Taxonomy" id="1389203"/>
    <lineage>
        <taxon>Eukaryota</taxon>
        <taxon>Fungi</taxon>
        <taxon>Dikarya</taxon>
        <taxon>Basidiomycota</taxon>
        <taxon>Pucciniomycotina</taxon>
        <taxon>Pucciniomycetes</taxon>
        <taxon>Pucciniales</taxon>
        <taxon>Sphaerophragmiaceae</taxon>
        <taxon>Austropuccinia</taxon>
    </lineage>
</organism>
<evidence type="ECO:0000313" key="3">
    <source>
        <dbReference type="Proteomes" id="UP000765509"/>
    </source>
</evidence>